<dbReference type="Gene3D" id="3.90.220.20">
    <property type="entry name" value="DNA methylase specificity domains"/>
    <property type="match status" value="2"/>
</dbReference>
<dbReference type="AlphaFoldDB" id="A0A7H9E8W8"/>
<dbReference type="EMBL" id="CP047415">
    <property type="protein sequence ID" value="QLL73979.1"/>
    <property type="molecule type" value="Genomic_DNA"/>
</dbReference>
<keyword evidence="2" id="KW-0680">Restriction system</keyword>
<accession>A0A7H9E8W8</accession>
<reference evidence="6 7" key="1">
    <citation type="submission" date="2020-01" db="EMBL/GenBank/DDBJ databases">
        <title>Complete and circular genome sequences of six lactobacillus isolates from horses.</title>
        <authorList>
            <person name="Hassan H.M."/>
        </authorList>
    </citation>
    <scope>NUCLEOTIDE SEQUENCE [LARGE SCALE GENOMIC DNA]</scope>
    <source>
        <strain evidence="6 7">1D</strain>
    </source>
</reference>
<evidence type="ECO:0000259" key="5">
    <source>
        <dbReference type="Pfam" id="PF01420"/>
    </source>
</evidence>
<evidence type="ECO:0000256" key="1">
    <source>
        <dbReference type="ARBA" id="ARBA00010923"/>
    </source>
</evidence>
<feature type="domain" description="Type I restriction modification DNA specificity" evidence="5">
    <location>
        <begin position="18"/>
        <end position="182"/>
    </location>
</feature>
<dbReference type="REBASE" id="441159">
    <property type="entry name" value="S1.Lcr1DORF6195P"/>
</dbReference>
<evidence type="ECO:0000256" key="2">
    <source>
        <dbReference type="ARBA" id="ARBA00022747"/>
    </source>
</evidence>
<dbReference type="GO" id="GO:0003677">
    <property type="term" value="F:DNA binding"/>
    <property type="evidence" value="ECO:0007669"/>
    <property type="project" value="UniProtKB-KW"/>
</dbReference>
<feature type="coiled-coil region" evidence="4">
    <location>
        <begin position="363"/>
        <end position="390"/>
    </location>
</feature>
<proteinExistence type="inferred from homology"/>
<dbReference type="InterPro" id="IPR044946">
    <property type="entry name" value="Restrct_endonuc_typeI_TRD_sf"/>
</dbReference>
<keyword evidence="3" id="KW-0238">DNA-binding</keyword>
<evidence type="ECO:0000256" key="3">
    <source>
        <dbReference type="ARBA" id="ARBA00023125"/>
    </source>
</evidence>
<dbReference type="InterPro" id="IPR000055">
    <property type="entry name" value="Restrct_endonuc_typeI_TRD"/>
</dbReference>
<keyword evidence="4" id="KW-0175">Coiled coil</keyword>
<dbReference type="SUPFAM" id="SSF116734">
    <property type="entry name" value="DNA methylase specificity domain"/>
    <property type="match status" value="2"/>
</dbReference>
<organism evidence="6 7">
    <name type="scientific">Lactobacillus crispatus</name>
    <dbReference type="NCBI Taxonomy" id="47770"/>
    <lineage>
        <taxon>Bacteria</taxon>
        <taxon>Bacillati</taxon>
        <taxon>Bacillota</taxon>
        <taxon>Bacilli</taxon>
        <taxon>Lactobacillales</taxon>
        <taxon>Lactobacillaceae</taxon>
        <taxon>Lactobacillus</taxon>
    </lineage>
</organism>
<evidence type="ECO:0000313" key="7">
    <source>
        <dbReference type="Proteomes" id="UP000510660"/>
    </source>
</evidence>
<evidence type="ECO:0000256" key="4">
    <source>
        <dbReference type="SAM" id="Coils"/>
    </source>
</evidence>
<dbReference type="PANTHER" id="PTHR30408">
    <property type="entry name" value="TYPE-1 RESTRICTION ENZYME ECOKI SPECIFICITY PROTEIN"/>
    <property type="match status" value="1"/>
</dbReference>
<sequence length="393" mass="45331">MTKNDDKRVPALRFKGFNDDWAQHKLGDIAQRKNKTSDCSKLPNVSYEDISPNIGTLNKSVNKLSTGKKGILFKKDDVLFGKLRPYLNNYLFAGFTGIAIGDFWVLNHKEAPQFLFYLIQSPKFRYISNISSGSKMPRSDWNLVSNYKFNVPAVFEQTNIGKTLKLIDTLITLQQRKLKQVELLKKYLLQNLFPTKNEKNAKLLFKGHKEIWREQKANDIFTEVDTRKVPDNTILSTTQNGKVVPRNSLGRNLVFSTSKLKNYKLVRSGQFIIHLRSFKGGFATSSLTGIVSPTYTIFDFKNRTKHDTKFWSILFTNYNFIQSLKSVTEGIRYNGIAIKFSQFSDLKISFPQLSTQMDISKIINCLNLSLEKQKLKIQKLQKTKQFLLQNMFI</sequence>
<dbReference type="GO" id="GO:0009307">
    <property type="term" value="P:DNA restriction-modification system"/>
    <property type="evidence" value="ECO:0007669"/>
    <property type="project" value="UniProtKB-KW"/>
</dbReference>
<dbReference type="Proteomes" id="UP000510660">
    <property type="component" value="Chromosome"/>
</dbReference>
<dbReference type="RefSeq" id="WP_180859957.1">
    <property type="nucleotide sequence ID" value="NZ_CP047415.1"/>
</dbReference>
<comment type="similarity">
    <text evidence="1">Belongs to the type-I restriction system S methylase family.</text>
</comment>
<dbReference type="PANTHER" id="PTHR30408:SF12">
    <property type="entry name" value="TYPE I RESTRICTION ENZYME MJAVIII SPECIFICITY SUBUNIT"/>
    <property type="match status" value="1"/>
</dbReference>
<dbReference type="Pfam" id="PF01420">
    <property type="entry name" value="Methylase_S"/>
    <property type="match status" value="1"/>
</dbReference>
<protein>
    <recommendedName>
        <fullName evidence="5">Type I restriction modification DNA specificity domain-containing protein</fullName>
    </recommendedName>
</protein>
<name>A0A7H9E8W8_9LACO</name>
<gene>
    <name evidence="6" type="ORF">GTO85_06190</name>
</gene>
<dbReference type="InterPro" id="IPR052021">
    <property type="entry name" value="Type-I_RS_S_subunit"/>
</dbReference>
<evidence type="ECO:0000313" key="6">
    <source>
        <dbReference type="EMBL" id="QLL73979.1"/>
    </source>
</evidence>